<evidence type="ECO:0000313" key="6">
    <source>
        <dbReference type="Proteomes" id="UP000186720"/>
    </source>
</evidence>
<evidence type="ECO:0000256" key="3">
    <source>
        <dbReference type="ARBA" id="ARBA00023163"/>
    </source>
</evidence>
<dbReference type="InterPro" id="IPR018060">
    <property type="entry name" value="HTH_AraC"/>
</dbReference>
<dbReference type="Pfam" id="PF12833">
    <property type="entry name" value="HTH_18"/>
    <property type="match status" value="1"/>
</dbReference>
<dbReference type="SMART" id="SM00342">
    <property type="entry name" value="HTH_ARAC"/>
    <property type="match status" value="1"/>
</dbReference>
<name>A0A1Q5ZVT4_9SPHI</name>
<dbReference type="PROSITE" id="PS00041">
    <property type="entry name" value="HTH_ARAC_FAMILY_1"/>
    <property type="match status" value="1"/>
</dbReference>
<dbReference type="Proteomes" id="UP000186720">
    <property type="component" value="Unassembled WGS sequence"/>
</dbReference>
<dbReference type="PROSITE" id="PS01124">
    <property type="entry name" value="HTH_ARAC_FAMILY_2"/>
    <property type="match status" value="1"/>
</dbReference>
<sequence length="293" mass="34391">MIKRVLKHNFSLLNADHVHLGIKWNYQNVISPYYRLYYIDKGAGEISDVKTILQLEPGYLYIIPSFTFCNLSCQSYMSQYFIQFFEESFDGISLFAGNRSVMKTKAKPVDVINFARLLEINPGRGINRSDNPKIYEKDIFYKEYQELNNKQNVATYLETQGIILQLIARFLTADIFKHQEINHIPVKIMEAISFISLNLKQDLSIKFLAERANQNTDYFSRQFQQFTGERPINYIHEKRIERAQYLMVATQMTFSQIAAHTGFENVFYFSKIFKKITGISPGNYRKQLDLQIR</sequence>
<dbReference type="GO" id="GO:0003700">
    <property type="term" value="F:DNA-binding transcription factor activity"/>
    <property type="evidence" value="ECO:0007669"/>
    <property type="project" value="InterPro"/>
</dbReference>
<dbReference type="STRING" id="1302689.RG47T_1302"/>
<dbReference type="EMBL" id="MPPL01000001">
    <property type="protein sequence ID" value="OKS85856.1"/>
    <property type="molecule type" value="Genomic_DNA"/>
</dbReference>
<evidence type="ECO:0000313" key="5">
    <source>
        <dbReference type="EMBL" id="OKS85856.1"/>
    </source>
</evidence>
<dbReference type="Gene3D" id="1.10.10.60">
    <property type="entry name" value="Homeodomain-like"/>
    <property type="match status" value="2"/>
</dbReference>
<dbReference type="InterPro" id="IPR020449">
    <property type="entry name" value="Tscrpt_reg_AraC-type_HTH"/>
</dbReference>
<proteinExistence type="predicted"/>
<dbReference type="GO" id="GO:0043565">
    <property type="term" value="F:sequence-specific DNA binding"/>
    <property type="evidence" value="ECO:0007669"/>
    <property type="project" value="InterPro"/>
</dbReference>
<keyword evidence="6" id="KW-1185">Reference proteome</keyword>
<dbReference type="OrthoDB" id="1007602at2"/>
<dbReference type="InterPro" id="IPR018062">
    <property type="entry name" value="HTH_AraC-typ_CS"/>
</dbReference>
<keyword evidence="1" id="KW-0805">Transcription regulation</keyword>
<keyword evidence="3" id="KW-0804">Transcription</keyword>
<dbReference type="PRINTS" id="PR00032">
    <property type="entry name" value="HTHARAC"/>
</dbReference>
<keyword evidence="2" id="KW-0238">DNA-binding</keyword>
<dbReference type="AlphaFoldDB" id="A0A1Q5ZVT4"/>
<dbReference type="PANTHER" id="PTHR43280">
    <property type="entry name" value="ARAC-FAMILY TRANSCRIPTIONAL REGULATOR"/>
    <property type="match status" value="1"/>
</dbReference>
<dbReference type="InterPro" id="IPR009057">
    <property type="entry name" value="Homeodomain-like_sf"/>
</dbReference>
<evidence type="ECO:0000256" key="1">
    <source>
        <dbReference type="ARBA" id="ARBA00023015"/>
    </source>
</evidence>
<evidence type="ECO:0000259" key="4">
    <source>
        <dbReference type="PROSITE" id="PS01124"/>
    </source>
</evidence>
<gene>
    <name evidence="5" type="ORF">RG47T_1302</name>
</gene>
<protein>
    <recommendedName>
        <fullName evidence="4">HTH araC/xylS-type domain-containing protein</fullName>
    </recommendedName>
</protein>
<evidence type="ECO:0000256" key="2">
    <source>
        <dbReference type="ARBA" id="ARBA00023125"/>
    </source>
</evidence>
<organism evidence="5 6">
    <name type="scientific">Mucilaginibacter polytrichastri</name>
    <dbReference type="NCBI Taxonomy" id="1302689"/>
    <lineage>
        <taxon>Bacteria</taxon>
        <taxon>Pseudomonadati</taxon>
        <taxon>Bacteroidota</taxon>
        <taxon>Sphingobacteriia</taxon>
        <taxon>Sphingobacteriales</taxon>
        <taxon>Sphingobacteriaceae</taxon>
        <taxon>Mucilaginibacter</taxon>
    </lineage>
</organism>
<dbReference type="RefSeq" id="WP_074488637.1">
    <property type="nucleotide sequence ID" value="NZ_FPAM01000002.1"/>
</dbReference>
<reference evidence="5" key="1">
    <citation type="submission" date="2016-11" db="EMBL/GenBank/DDBJ databases">
        <title>Whole Genome Sequencing of Mucilaginibacter polytrichastri RG4-7(T) isolated from the moss sample.</title>
        <authorList>
            <person name="Li Y."/>
        </authorList>
    </citation>
    <scope>NUCLEOTIDE SEQUENCE [LARGE SCALE GENOMIC DNA]</scope>
    <source>
        <strain evidence="5">RG4-7</strain>
    </source>
</reference>
<accession>A0A1Q5ZVT4</accession>
<dbReference type="SUPFAM" id="SSF46689">
    <property type="entry name" value="Homeodomain-like"/>
    <property type="match status" value="2"/>
</dbReference>
<dbReference type="PANTHER" id="PTHR43280:SF28">
    <property type="entry name" value="HTH-TYPE TRANSCRIPTIONAL ACTIVATOR RHAS"/>
    <property type="match status" value="1"/>
</dbReference>
<feature type="domain" description="HTH araC/xylS-type" evidence="4">
    <location>
        <begin position="189"/>
        <end position="287"/>
    </location>
</feature>
<comment type="caution">
    <text evidence="5">The sequence shown here is derived from an EMBL/GenBank/DDBJ whole genome shotgun (WGS) entry which is preliminary data.</text>
</comment>